<proteinExistence type="predicted"/>
<dbReference type="Pfam" id="PF02517">
    <property type="entry name" value="Rce1-like"/>
    <property type="match status" value="1"/>
</dbReference>
<dbReference type="PANTHER" id="PTHR35797">
    <property type="entry name" value="PROTEASE-RELATED"/>
    <property type="match status" value="1"/>
</dbReference>
<evidence type="ECO:0000259" key="2">
    <source>
        <dbReference type="Pfam" id="PF02517"/>
    </source>
</evidence>
<sequence length="313" mass="35052">MRGRQFYITQMDISTSQSKKAIGIFLVLTLALSAIVWILTLHSGEGRIGGRIYGYGIMWCPALATWITCRIMKYKISDLAWKWGKPKYLLWAYLIPLGYALIAYLIIWFAGWGGFYNKEFVAEAAKSLGWSNLPPGVFIVLFFIVNGVIGLFGSMSTALGEEIGWRGFLVPHLNNVTSYTYTSLIGGGIWALWHYPLIIWGHYNGGTPVWYGLTCFTVAVVSASFIYTWFRLKSGSLWAPVMLHASHNLFVQSFFTPITIVTSSKTSYFIDEFGAALAVVTLICAIYFWTRRKELGQQSSRFISHSSDGAGTV</sequence>
<feature type="transmembrane region" description="Helical" evidence="1">
    <location>
        <begin position="21"/>
        <end position="40"/>
    </location>
</feature>
<evidence type="ECO:0000313" key="4">
    <source>
        <dbReference type="Proteomes" id="UP000320300"/>
    </source>
</evidence>
<feature type="transmembrane region" description="Helical" evidence="1">
    <location>
        <begin position="90"/>
        <end position="116"/>
    </location>
</feature>
<keyword evidence="3" id="KW-0645">Protease</keyword>
<name>A0A521B4S1_9SPHI</name>
<dbReference type="EMBL" id="FXTN01000002">
    <property type="protein sequence ID" value="SMO42082.1"/>
    <property type="molecule type" value="Genomic_DNA"/>
</dbReference>
<dbReference type="InterPro" id="IPR003675">
    <property type="entry name" value="Rce1/LyrA-like_dom"/>
</dbReference>
<gene>
    <name evidence="3" type="ORF">SAMN06265348_10212</name>
</gene>
<keyword evidence="4" id="KW-1185">Reference proteome</keyword>
<dbReference type="Proteomes" id="UP000320300">
    <property type="component" value="Unassembled WGS sequence"/>
</dbReference>
<reference evidence="3 4" key="1">
    <citation type="submission" date="2017-05" db="EMBL/GenBank/DDBJ databases">
        <authorList>
            <person name="Varghese N."/>
            <person name="Submissions S."/>
        </authorList>
    </citation>
    <scope>NUCLEOTIDE SEQUENCE [LARGE SCALE GENOMIC DNA]</scope>
    <source>
        <strain evidence="3 4">DSM 19036</strain>
    </source>
</reference>
<feature type="transmembrane region" description="Helical" evidence="1">
    <location>
        <begin position="181"/>
        <end position="203"/>
    </location>
</feature>
<dbReference type="AlphaFoldDB" id="A0A521B4S1"/>
<dbReference type="InterPro" id="IPR042150">
    <property type="entry name" value="MmRce1-like"/>
</dbReference>
<dbReference type="GO" id="GO:0004175">
    <property type="term" value="F:endopeptidase activity"/>
    <property type="evidence" value="ECO:0007669"/>
    <property type="project" value="UniProtKB-ARBA"/>
</dbReference>
<keyword evidence="1" id="KW-0472">Membrane</keyword>
<organism evidence="3 4">
    <name type="scientific">Pedobacter westerhofensis</name>
    <dbReference type="NCBI Taxonomy" id="425512"/>
    <lineage>
        <taxon>Bacteria</taxon>
        <taxon>Pseudomonadati</taxon>
        <taxon>Bacteroidota</taxon>
        <taxon>Sphingobacteriia</taxon>
        <taxon>Sphingobacteriales</taxon>
        <taxon>Sphingobacteriaceae</taxon>
        <taxon>Pedobacter</taxon>
    </lineage>
</organism>
<keyword evidence="3" id="KW-0378">Hydrolase</keyword>
<feature type="transmembrane region" description="Helical" evidence="1">
    <location>
        <begin position="136"/>
        <end position="160"/>
    </location>
</feature>
<dbReference type="GO" id="GO:0080120">
    <property type="term" value="P:CAAX-box protein maturation"/>
    <property type="evidence" value="ECO:0007669"/>
    <property type="project" value="UniProtKB-ARBA"/>
</dbReference>
<accession>A0A521B4S1</accession>
<feature type="transmembrane region" description="Helical" evidence="1">
    <location>
        <begin position="209"/>
        <end position="230"/>
    </location>
</feature>
<feature type="transmembrane region" description="Helical" evidence="1">
    <location>
        <begin position="52"/>
        <end position="69"/>
    </location>
</feature>
<feature type="domain" description="CAAX prenyl protease 2/Lysostaphin resistance protein A-like" evidence="2">
    <location>
        <begin position="149"/>
        <end position="250"/>
    </location>
</feature>
<dbReference type="PANTHER" id="PTHR35797:SF1">
    <property type="entry name" value="PROTEASE"/>
    <property type="match status" value="1"/>
</dbReference>
<keyword evidence="1" id="KW-1133">Transmembrane helix</keyword>
<evidence type="ECO:0000313" key="3">
    <source>
        <dbReference type="EMBL" id="SMO42082.1"/>
    </source>
</evidence>
<feature type="transmembrane region" description="Helical" evidence="1">
    <location>
        <begin position="237"/>
        <end position="261"/>
    </location>
</feature>
<dbReference type="GO" id="GO:0006508">
    <property type="term" value="P:proteolysis"/>
    <property type="evidence" value="ECO:0007669"/>
    <property type="project" value="UniProtKB-KW"/>
</dbReference>
<evidence type="ECO:0000256" key="1">
    <source>
        <dbReference type="SAM" id="Phobius"/>
    </source>
</evidence>
<protein>
    <submittedName>
        <fullName evidence="3">CAAX protease self-immunity</fullName>
    </submittedName>
</protein>
<feature type="transmembrane region" description="Helical" evidence="1">
    <location>
        <begin position="273"/>
        <end position="290"/>
    </location>
</feature>
<keyword evidence="1" id="KW-0812">Transmembrane</keyword>